<gene>
    <name evidence="1" type="ORF">MILVUS5_LOCUS26303</name>
</gene>
<accession>A0ACB0KWP5</accession>
<organism evidence="1 2">
    <name type="scientific">Trifolium pratense</name>
    <name type="common">Red clover</name>
    <dbReference type="NCBI Taxonomy" id="57577"/>
    <lineage>
        <taxon>Eukaryota</taxon>
        <taxon>Viridiplantae</taxon>
        <taxon>Streptophyta</taxon>
        <taxon>Embryophyta</taxon>
        <taxon>Tracheophyta</taxon>
        <taxon>Spermatophyta</taxon>
        <taxon>Magnoliopsida</taxon>
        <taxon>eudicotyledons</taxon>
        <taxon>Gunneridae</taxon>
        <taxon>Pentapetalae</taxon>
        <taxon>rosids</taxon>
        <taxon>fabids</taxon>
        <taxon>Fabales</taxon>
        <taxon>Fabaceae</taxon>
        <taxon>Papilionoideae</taxon>
        <taxon>50 kb inversion clade</taxon>
        <taxon>NPAAA clade</taxon>
        <taxon>Hologalegina</taxon>
        <taxon>IRL clade</taxon>
        <taxon>Trifolieae</taxon>
        <taxon>Trifolium</taxon>
    </lineage>
</organism>
<protein>
    <submittedName>
        <fullName evidence="1">Uncharacterized protein</fullName>
    </submittedName>
</protein>
<evidence type="ECO:0000313" key="1">
    <source>
        <dbReference type="EMBL" id="CAJ2660333.1"/>
    </source>
</evidence>
<reference evidence="1" key="1">
    <citation type="submission" date="2023-10" db="EMBL/GenBank/DDBJ databases">
        <authorList>
            <person name="Rodriguez Cubillos JULIANA M."/>
            <person name="De Vega J."/>
        </authorList>
    </citation>
    <scope>NUCLEOTIDE SEQUENCE</scope>
</reference>
<sequence>MANVDRSSEEVSANTSTEKSNSSQSSKVEFSEDEEDLIIRMHKLVGDRWPLIAGRLPGRTAEEIKNYWTSRYSSSSQ</sequence>
<dbReference type="EMBL" id="CASHSV030000311">
    <property type="protein sequence ID" value="CAJ2660333.1"/>
    <property type="molecule type" value="Genomic_DNA"/>
</dbReference>
<evidence type="ECO:0000313" key="2">
    <source>
        <dbReference type="Proteomes" id="UP001177021"/>
    </source>
</evidence>
<dbReference type="Proteomes" id="UP001177021">
    <property type="component" value="Unassembled WGS sequence"/>
</dbReference>
<proteinExistence type="predicted"/>
<keyword evidence="2" id="KW-1185">Reference proteome</keyword>
<name>A0ACB0KWP5_TRIPR</name>
<comment type="caution">
    <text evidence="1">The sequence shown here is derived from an EMBL/GenBank/DDBJ whole genome shotgun (WGS) entry which is preliminary data.</text>
</comment>